<dbReference type="AlphaFoldDB" id="A0A915DBU6"/>
<evidence type="ECO:0000313" key="2">
    <source>
        <dbReference type="Proteomes" id="UP000887574"/>
    </source>
</evidence>
<feature type="compositionally biased region" description="Acidic residues" evidence="1">
    <location>
        <begin position="25"/>
        <end position="55"/>
    </location>
</feature>
<reference evidence="3" key="1">
    <citation type="submission" date="2022-11" db="UniProtKB">
        <authorList>
            <consortium name="WormBaseParasite"/>
        </authorList>
    </citation>
    <scope>IDENTIFICATION</scope>
</reference>
<proteinExistence type="predicted"/>
<protein>
    <submittedName>
        <fullName evidence="3">Uncharacterized protein</fullName>
    </submittedName>
</protein>
<feature type="compositionally biased region" description="Basic and acidic residues" evidence="1">
    <location>
        <begin position="56"/>
        <end position="65"/>
    </location>
</feature>
<name>A0A915DBU6_9BILA</name>
<evidence type="ECO:0000256" key="1">
    <source>
        <dbReference type="SAM" id="MobiDB-lite"/>
    </source>
</evidence>
<evidence type="ECO:0000313" key="3">
    <source>
        <dbReference type="WBParaSite" id="jg17780"/>
    </source>
</evidence>
<feature type="region of interest" description="Disordered" evidence="1">
    <location>
        <begin position="17"/>
        <end position="65"/>
    </location>
</feature>
<accession>A0A915DBU6</accession>
<organism evidence="2 3">
    <name type="scientific">Ditylenchus dipsaci</name>
    <dbReference type="NCBI Taxonomy" id="166011"/>
    <lineage>
        <taxon>Eukaryota</taxon>
        <taxon>Metazoa</taxon>
        <taxon>Ecdysozoa</taxon>
        <taxon>Nematoda</taxon>
        <taxon>Chromadorea</taxon>
        <taxon>Rhabditida</taxon>
        <taxon>Tylenchina</taxon>
        <taxon>Tylenchomorpha</taxon>
        <taxon>Sphaerularioidea</taxon>
        <taxon>Anguinidae</taxon>
        <taxon>Anguininae</taxon>
        <taxon>Ditylenchus</taxon>
    </lineage>
</organism>
<keyword evidence="2" id="KW-1185">Reference proteome</keyword>
<dbReference type="Proteomes" id="UP000887574">
    <property type="component" value="Unplaced"/>
</dbReference>
<dbReference type="WBParaSite" id="jg17780">
    <property type="protein sequence ID" value="jg17780"/>
    <property type="gene ID" value="jg17780"/>
</dbReference>
<sequence length="76" mass="8859">MISSAIKLAADFLEDEPEIEKVDTDFSDEEAEQSVQEEEFKEVEEESQDPEQEETADCHFYSEDNPSRSLWIWNPS</sequence>